<evidence type="ECO:0000256" key="2">
    <source>
        <dbReference type="ARBA" id="ARBA00007527"/>
    </source>
</evidence>
<proteinExistence type="inferred from homology"/>
<keyword evidence="4" id="KW-0540">Nuclease</keyword>
<evidence type="ECO:0000256" key="5">
    <source>
        <dbReference type="SAM" id="SignalP"/>
    </source>
</evidence>
<name>A0ABM2Y227_MESAU</name>
<evidence type="ECO:0000256" key="4">
    <source>
        <dbReference type="RuleBase" id="RU369111"/>
    </source>
</evidence>
<keyword evidence="4" id="KW-0255">Endonuclease</keyword>
<dbReference type="PANTHER" id="PTHR10858:SF2">
    <property type="entry name" value="DEOXYRIBONUCLEASE-2-BETA"/>
    <property type="match status" value="1"/>
</dbReference>
<comment type="function">
    <text evidence="4">Hydrolyzes DNA under acidic conditions. Does not require divalent cations for activity. Participates in the degradation of nuclear DNA during lens cell differentiation.</text>
</comment>
<protein>
    <recommendedName>
        <fullName evidence="4">Deoxyribonuclease-2-beta</fullName>
        <ecNumber evidence="4">3.1.22.1</ecNumber>
    </recommendedName>
    <alternativeName>
        <fullName evidence="4">DNase II-like acid DNase</fullName>
    </alternativeName>
    <alternativeName>
        <fullName evidence="4">DNase2-like acid DNase</fullName>
    </alternativeName>
    <alternativeName>
        <fullName evidence="4">Deoxyribonuclease II beta</fullName>
    </alternativeName>
    <alternativeName>
        <fullName evidence="4">Endonuclease DLAD</fullName>
    </alternativeName>
</protein>
<evidence type="ECO:0000313" key="6">
    <source>
        <dbReference type="Proteomes" id="UP000886700"/>
    </source>
</evidence>
<keyword evidence="3 4" id="KW-0378">Hydrolase</keyword>
<keyword evidence="4 5" id="KW-0732">Signal</keyword>
<gene>
    <name evidence="7" type="primary">Dnase2b</name>
</gene>
<keyword evidence="4" id="KW-0325">Glycoprotein</keyword>
<keyword evidence="4" id="KW-0458">Lysosome</keyword>
<dbReference type="GeneID" id="101842103"/>
<feature type="chain" id="PRO_5046843443" description="Deoxyribonuclease-2-beta" evidence="5">
    <location>
        <begin position="31"/>
        <end position="362"/>
    </location>
</feature>
<reference evidence="7" key="1">
    <citation type="submission" date="2025-08" db="UniProtKB">
        <authorList>
            <consortium name="RefSeq"/>
        </authorList>
    </citation>
    <scope>IDENTIFICATION</scope>
    <source>
        <tissue evidence="7">Liver</tissue>
    </source>
</reference>
<evidence type="ECO:0000256" key="3">
    <source>
        <dbReference type="ARBA" id="ARBA00022801"/>
    </source>
</evidence>
<evidence type="ECO:0000256" key="1">
    <source>
        <dbReference type="ARBA" id="ARBA00000447"/>
    </source>
</evidence>
<dbReference type="PANTHER" id="PTHR10858">
    <property type="entry name" value="DEOXYRIBONUCLEASE II"/>
    <property type="match status" value="1"/>
</dbReference>
<keyword evidence="6" id="KW-1185">Reference proteome</keyword>
<evidence type="ECO:0000313" key="7">
    <source>
        <dbReference type="RefSeq" id="XP_040607560.1"/>
    </source>
</evidence>
<dbReference type="EC" id="3.1.22.1" evidence="4"/>
<dbReference type="Pfam" id="PF03265">
    <property type="entry name" value="DNase_II"/>
    <property type="match status" value="1"/>
</dbReference>
<dbReference type="InterPro" id="IPR004947">
    <property type="entry name" value="DNase_II"/>
</dbReference>
<feature type="signal peptide" evidence="5">
    <location>
        <begin position="1"/>
        <end position="30"/>
    </location>
</feature>
<dbReference type="RefSeq" id="XP_040607560.1">
    <property type="nucleotide sequence ID" value="XM_040751626.1"/>
</dbReference>
<dbReference type="Proteomes" id="UP000886700">
    <property type="component" value="Unplaced"/>
</dbReference>
<sequence length="362" mass="41519">MVQGNRWKMAANPLRTALALLFFALSGVLGTGKISCINEEGEAVDWFVFYKLPKKVGEDIGLQYMFLDSTMASWRKSRQLVSSKESILGRTLAQLYEAYASKRNDTAYLIYNDGIPESQNYNRKYGHTKGLLVWNRVQGFWLIHSVPGFSPVPEDGFIYPSSGRKNGQSGICITFKYSQFKAIDSQLLIYQPNIRSCSIPNTFHRELIHMPQLCAKSSSSKIHGRQLTKLQSAQGLNFLHFAKSSSYSDDIFAAWMAQHLKTHLLANTWQWKAYALPSNCSLPYHVYNIKKLKTPDQFYFPSSSDHSKWCVSTKNSRHQWVCIGDLNRSKYQVFRSGGFICTKNRYIYQSFYRLVVSYEPCD</sequence>
<comment type="catalytic activity">
    <reaction evidence="1 4">
        <text>Endonucleolytic cleavage to nucleoside 3'-phosphates and 3'-phosphooligonucleotide end-products.</text>
        <dbReference type="EC" id="3.1.22.1"/>
    </reaction>
</comment>
<accession>A0ABM2Y227</accession>
<comment type="similarity">
    <text evidence="2 4">Belongs to the DNase II family.</text>
</comment>
<organism evidence="6 7">
    <name type="scientific">Mesocricetus auratus</name>
    <name type="common">Golden hamster</name>
    <dbReference type="NCBI Taxonomy" id="10036"/>
    <lineage>
        <taxon>Eukaryota</taxon>
        <taxon>Metazoa</taxon>
        <taxon>Chordata</taxon>
        <taxon>Craniata</taxon>
        <taxon>Vertebrata</taxon>
        <taxon>Euteleostomi</taxon>
        <taxon>Mammalia</taxon>
        <taxon>Eutheria</taxon>
        <taxon>Euarchontoglires</taxon>
        <taxon>Glires</taxon>
        <taxon>Rodentia</taxon>
        <taxon>Myomorpha</taxon>
        <taxon>Muroidea</taxon>
        <taxon>Cricetidae</taxon>
        <taxon>Cricetinae</taxon>
        <taxon>Mesocricetus</taxon>
    </lineage>
</organism>
<comment type="subcellular location">
    <subcellularLocation>
        <location evidence="4">Lysosome</location>
    </subcellularLocation>
</comment>